<organism evidence="1 2">
    <name type="scientific">Patulibacter brassicae</name>
    <dbReference type="NCBI Taxonomy" id="1705717"/>
    <lineage>
        <taxon>Bacteria</taxon>
        <taxon>Bacillati</taxon>
        <taxon>Actinomycetota</taxon>
        <taxon>Thermoleophilia</taxon>
        <taxon>Solirubrobacterales</taxon>
        <taxon>Patulibacteraceae</taxon>
        <taxon>Patulibacter</taxon>
    </lineage>
</organism>
<dbReference type="Proteomes" id="UP001277761">
    <property type="component" value="Unassembled WGS sequence"/>
</dbReference>
<name>A0ABU4VJB1_9ACTN</name>
<evidence type="ECO:0000313" key="2">
    <source>
        <dbReference type="Proteomes" id="UP001277761"/>
    </source>
</evidence>
<gene>
    <name evidence="1" type="ORF">SK069_07860</name>
</gene>
<dbReference type="RefSeq" id="WP_319953656.1">
    <property type="nucleotide sequence ID" value="NZ_JAXAVX010000003.1"/>
</dbReference>
<protein>
    <submittedName>
        <fullName evidence="1">Uncharacterized protein</fullName>
    </submittedName>
</protein>
<sequence>MTVEEYLERIDAAPDEGALLELRRRLRADRTLPDDDRKALQERIGDARADLG</sequence>
<evidence type="ECO:0000313" key="1">
    <source>
        <dbReference type="EMBL" id="MDX8151500.1"/>
    </source>
</evidence>
<proteinExistence type="predicted"/>
<accession>A0ABU4VJB1</accession>
<comment type="caution">
    <text evidence="1">The sequence shown here is derived from an EMBL/GenBank/DDBJ whole genome shotgun (WGS) entry which is preliminary data.</text>
</comment>
<keyword evidence="2" id="KW-1185">Reference proteome</keyword>
<dbReference type="EMBL" id="JAXAVX010000003">
    <property type="protein sequence ID" value="MDX8151500.1"/>
    <property type="molecule type" value="Genomic_DNA"/>
</dbReference>
<reference evidence="1 2" key="1">
    <citation type="submission" date="2023-11" db="EMBL/GenBank/DDBJ databases">
        <authorList>
            <person name="Xu M."/>
            <person name="Jiang T."/>
        </authorList>
    </citation>
    <scope>NUCLEOTIDE SEQUENCE [LARGE SCALE GENOMIC DNA]</scope>
    <source>
        <strain evidence="1 2">SD</strain>
    </source>
</reference>